<evidence type="ECO:0000256" key="1">
    <source>
        <dbReference type="SAM" id="MobiDB-lite"/>
    </source>
</evidence>
<evidence type="ECO:0000313" key="3">
    <source>
        <dbReference type="Proteomes" id="UP000019141"/>
    </source>
</evidence>
<name>W4L6J2_ENTF1</name>
<dbReference type="Proteomes" id="UP000019141">
    <property type="component" value="Unassembled WGS sequence"/>
</dbReference>
<feature type="region of interest" description="Disordered" evidence="1">
    <location>
        <begin position="1"/>
        <end position="28"/>
    </location>
</feature>
<sequence>MRIGGERAVEIEPDVYTDPAHPEHSGELRSYQVPVPAQALAHFRQGKKLWLRFYPGGCQFGPDKILEVKHFAIVAGHL</sequence>
<protein>
    <submittedName>
        <fullName evidence="2">Uncharacterized protein</fullName>
    </submittedName>
</protein>
<dbReference type="HOGENOM" id="CLU_2615408_0_0_7"/>
<accession>W4L6J2</accession>
<dbReference type="AlphaFoldDB" id="W4L6J2"/>
<comment type="caution">
    <text evidence="2">The sequence shown here is derived from an EMBL/GenBank/DDBJ whole genome shotgun (WGS) entry which is preliminary data.</text>
</comment>
<feature type="compositionally biased region" description="Basic and acidic residues" evidence="1">
    <location>
        <begin position="1"/>
        <end position="10"/>
    </location>
</feature>
<dbReference type="EMBL" id="AZHW01001193">
    <property type="protein sequence ID" value="ETW93667.1"/>
    <property type="molecule type" value="Genomic_DNA"/>
</dbReference>
<proteinExistence type="predicted"/>
<keyword evidence="3" id="KW-1185">Reference proteome</keyword>
<reference evidence="2 3" key="1">
    <citation type="journal article" date="2014" name="Nature">
        <title>An environmental bacterial taxon with a large and distinct metabolic repertoire.</title>
        <authorList>
            <person name="Wilson M.C."/>
            <person name="Mori T."/>
            <person name="Ruckert C."/>
            <person name="Uria A.R."/>
            <person name="Helf M.J."/>
            <person name="Takada K."/>
            <person name="Gernert C."/>
            <person name="Steffens U.A."/>
            <person name="Heycke N."/>
            <person name="Schmitt S."/>
            <person name="Rinke C."/>
            <person name="Helfrich E.J."/>
            <person name="Brachmann A.O."/>
            <person name="Gurgui C."/>
            <person name="Wakimoto T."/>
            <person name="Kracht M."/>
            <person name="Crusemann M."/>
            <person name="Hentschel U."/>
            <person name="Abe I."/>
            <person name="Matsunaga S."/>
            <person name="Kalinowski J."/>
            <person name="Takeyama H."/>
            <person name="Piel J."/>
        </authorList>
    </citation>
    <scope>NUCLEOTIDE SEQUENCE [LARGE SCALE GENOMIC DNA]</scope>
    <source>
        <strain evidence="3">TSY1</strain>
    </source>
</reference>
<evidence type="ECO:0000313" key="2">
    <source>
        <dbReference type="EMBL" id="ETW93667.1"/>
    </source>
</evidence>
<gene>
    <name evidence="2" type="ORF">ETSY1_38235</name>
</gene>
<organism evidence="2 3">
    <name type="scientific">Entotheonella factor</name>
    <dbReference type="NCBI Taxonomy" id="1429438"/>
    <lineage>
        <taxon>Bacteria</taxon>
        <taxon>Pseudomonadati</taxon>
        <taxon>Nitrospinota/Tectimicrobiota group</taxon>
        <taxon>Candidatus Tectimicrobiota</taxon>
        <taxon>Candidatus Entotheonellia</taxon>
        <taxon>Candidatus Entotheonellales</taxon>
        <taxon>Candidatus Entotheonellaceae</taxon>
        <taxon>Candidatus Entotheonella</taxon>
    </lineage>
</organism>